<comment type="caution">
    <text evidence="1">The sequence shown here is derived from an EMBL/GenBank/DDBJ whole genome shotgun (WGS) entry which is preliminary data.</text>
</comment>
<dbReference type="Proteomes" id="UP000613208">
    <property type="component" value="Unassembled WGS sequence"/>
</dbReference>
<evidence type="ECO:0000313" key="2">
    <source>
        <dbReference type="Proteomes" id="UP000613208"/>
    </source>
</evidence>
<dbReference type="EMBL" id="BLYI01000062">
    <property type="protein sequence ID" value="GFO86240.1"/>
    <property type="molecule type" value="Genomic_DNA"/>
</dbReference>
<gene>
    <name evidence="1" type="ORF">ANBU17_25870</name>
</gene>
<sequence>MNTFLPADILMPRVDSMGKWAVIACDQYSSQPEYWEEVREKVQNVPSALHLILPEVELGSGREKEEIEKIHKTMNRYLTNQMFRSYPHALIYVERTLQNGKIRKGIVGRIDLEEYSYTPGKEAKIRATEKTVMERIPPRMKIRYNASVELPHVILLCDDQKKKLIEPITRKKKSFTKLYDFQLMKGGGHVAGWLIQGEDTDAFVRRTEEYEQQMMEKYKEFGETPMVYAVGDGNHSLATAKACYERLKQAHPEEDFSEHPARYALVELENLHDEAQEFEPIHRIITSVDTEELMEQLQETSCREGGFPISWYSGKKRGKIYLDLKKNQLPVDKLQTFLDEYLAENTGEMDYIHGDGVLKKLARQEKAIGFLLPAVEKDQLFPSVMTDGTLPRKTFSMGHACEKRYYIEGRRIR</sequence>
<organism evidence="1 2">
    <name type="scientific">Anaerostipes butyraticus</name>
    <dbReference type="NCBI Taxonomy" id="645466"/>
    <lineage>
        <taxon>Bacteria</taxon>
        <taxon>Bacillati</taxon>
        <taxon>Bacillota</taxon>
        <taxon>Clostridia</taxon>
        <taxon>Lachnospirales</taxon>
        <taxon>Lachnospiraceae</taxon>
        <taxon>Anaerostipes</taxon>
    </lineage>
</organism>
<keyword evidence="2" id="KW-1185">Reference proteome</keyword>
<protein>
    <recommendedName>
        <fullName evidence="3">DUF1015 domain-containing protein</fullName>
    </recommendedName>
</protein>
<reference evidence="1" key="1">
    <citation type="submission" date="2020-06" db="EMBL/GenBank/DDBJ databases">
        <title>Characterization of fructooligosaccharide metabolism and fructooligosaccharide-degrading enzymes in human commensal butyrate producers.</title>
        <authorList>
            <person name="Tanno H."/>
            <person name="Fujii T."/>
            <person name="Hirano K."/>
            <person name="Maeno S."/>
            <person name="Tonozuka T."/>
            <person name="Sakamoto M."/>
            <person name="Ohkuma M."/>
            <person name="Tochio T."/>
            <person name="Endo A."/>
        </authorList>
    </citation>
    <scope>NUCLEOTIDE SEQUENCE</scope>
    <source>
        <strain evidence="1">JCM 17466</strain>
    </source>
</reference>
<evidence type="ECO:0000313" key="1">
    <source>
        <dbReference type="EMBL" id="GFO86240.1"/>
    </source>
</evidence>
<name>A0A916QBK1_9FIRM</name>
<dbReference type="RefSeq" id="WP_243282668.1">
    <property type="nucleotide sequence ID" value="NZ_BLYI01000062.1"/>
</dbReference>
<dbReference type="Pfam" id="PF06245">
    <property type="entry name" value="DUF1015"/>
    <property type="match status" value="1"/>
</dbReference>
<proteinExistence type="predicted"/>
<evidence type="ECO:0008006" key="3">
    <source>
        <dbReference type="Google" id="ProtNLM"/>
    </source>
</evidence>
<dbReference type="PANTHER" id="PTHR36454">
    <property type="entry name" value="LMO2823 PROTEIN"/>
    <property type="match status" value="1"/>
</dbReference>
<dbReference type="AlphaFoldDB" id="A0A916QBK1"/>
<dbReference type="InterPro" id="IPR008323">
    <property type="entry name" value="UCP033563"/>
</dbReference>
<dbReference type="PANTHER" id="PTHR36454:SF1">
    <property type="entry name" value="DUF1015 DOMAIN-CONTAINING PROTEIN"/>
    <property type="match status" value="1"/>
</dbReference>
<accession>A0A916QBK1</accession>